<keyword evidence="2" id="KW-1185">Reference proteome</keyword>
<accession>A0ABZ1YRW0</accession>
<organism evidence="1 2">
    <name type="scientific">Nocardia vinacea</name>
    <dbReference type="NCBI Taxonomy" id="96468"/>
    <lineage>
        <taxon>Bacteria</taxon>
        <taxon>Bacillati</taxon>
        <taxon>Actinomycetota</taxon>
        <taxon>Actinomycetes</taxon>
        <taxon>Mycobacteriales</taxon>
        <taxon>Nocardiaceae</taxon>
        <taxon>Nocardia</taxon>
    </lineage>
</organism>
<gene>
    <name evidence="1" type="ORF">OG563_38590</name>
</gene>
<evidence type="ECO:0000313" key="2">
    <source>
        <dbReference type="Proteomes" id="UP001432062"/>
    </source>
</evidence>
<dbReference type="Proteomes" id="UP001432062">
    <property type="component" value="Chromosome"/>
</dbReference>
<protein>
    <submittedName>
        <fullName evidence="1">Uncharacterized protein</fullName>
    </submittedName>
</protein>
<proteinExistence type="predicted"/>
<sequence>MIAPVIPPQSSLQELIHGPLPESPMVRPADGDVVYGICTVGDGGRVLDKLGFAALDWRPGARLELTRLDAGVLLARPALDGDTVIATGGYFRIPYRLRRQVSLFVGDRTLLIGHRTRKQLLIHPPAALDELCAASLRLLEAVRR</sequence>
<dbReference type="RefSeq" id="WP_329408245.1">
    <property type="nucleotide sequence ID" value="NZ_CP109441.1"/>
</dbReference>
<dbReference type="EMBL" id="CP109441">
    <property type="protein sequence ID" value="WUV44981.1"/>
    <property type="molecule type" value="Genomic_DNA"/>
</dbReference>
<evidence type="ECO:0000313" key="1">
    <source>
        <dbReference type="EMBL" id="WUV44981.1"/>
    </source>
</evidence>
<name>A0ABZ1YRW0_9NOCA</name>
<reference evidence="1" key="1">
    <citation type="submission" date="2022-10" db="EMBL/GenBank/DDBJ databases">
        <title>The complete genomes of actinobacterial strains from the NBC collection.</title>
        <authorList>
            <person name="Joergensen T.S."/>
            <person name="Alvarez Arevalo M."/>
            <person name="Sterndorff E.B."/>
            <person name="Faurdal D."/>
            <person name="Vuksanovic O."/>
            <person name="Mourched A.-S."/>
            <person name="Charusanti P."/>
            <person name="Shaw S."/>
            <person name="Blin K."/>
            <person name="Weber T."/>
        </authorList>
    </citation>
    <scope>NUCLEOTIDE SEQUENCE</scope>
    <source>
        <strain evidence="1">NBC_01482</strain>
    </source>
</reference>